<proteinExistence type="predicted"/>
<dbReference type="Pfam" id="PF07811">
    <property type="entry name" value="TadE"/>
    <property type="match status" value="1"/>
</dbReference>
<feature type="domain" description="TadE-like" evidence="2">
    <location>
        <begin position="17"/>
        <end position="59"/>
    </location>
</feature>
<accession>A0A1D2YTV8</accession>
<protein>
    <recommendedName>
        <fullName evidence="2">TadE-like domain-containing protein</fullName>
    </recommendedName>
</protein>
<keyword evidence="1" id="KW-0472">Membrane</keyword>
<keyword evidence="1" id="KW-1133">Transmembrane helix</keyword>
<organism evidence="3 4">
    <name type="scientific">Vulcanibacillus modesticaldus</name>
    <dbReference type="NCBI Taxonomy" id="337097"/>
    <lineage>
        <taxon>Bacteria</taxon>
        <taxon>Bacillati</taxon>
        <taxon>Bacillota</taxon>
        <taxon>Bacilli</taxon>
        <taxon>Bacillales</taxon>
        <taxon>Bacillaceae</taxon>
        <taxon>Vulcanibacillus</taxon>
    </lineage>
</organism>
<dbReference type="OrthoDB" id="2612947at2"/>
<feature type="transmembrane region" description="Helical" evidence="1">
    <location>
        <begin position="21"/>
        <end position="42"/>
    </location>
</feature>
<comment type="caution">
    <text evidence="3">The sequence shown here is derived from an EMBL/GenBank/DDBJ whole genome shotgun (WGS) entry which is preliminary data.</text>
</comment>
<name>A0A1D2YTV8_9BACI</name>
<evidence type="ECO:0000256" key="1">
    <source>
        <dbReference type="SAM" id="Phobius"/>
    </source>
</evidence>
<evidence type="ECO:0000259" key="2">
    <source>
        <dbReference type="Pfam" id="PF07811"/>
    </source>
</evidence>
<gene>
    <name evidence="3" type="ORF">BHF71_10060</name>
</gene>
<evidence type="ECO:0000313" key="3">
    <source>
        <dbReference type="EMBL" id="OEF99138.1"/>
    </source>
</evidence>
<sequence>MNILKTILLNKKRNQNGQATIELAIILPIVLLLVMMIIYSGIFTFSKSVVLLAAHSGGREGMFIWNKPTYTQEEKIEHVRQAINRVLDSLPNSESSDIDITDDGNGILMINVTYYFKLNLPFLEDITVYEAVPLQTEVIYRYNQPPEEG</sequence>
<keyword evidence="4" id="KW-1185">Reference proteome</keyword>
<dbReference type="AlphaFoldDB" id="A0A1D2YTV8"/>
<dbReference type="InterPro" id="IPR012495">
    <property type="entry name" value="TadE-like_dom"/>
</dbReference>
<dbReference type="STRING" id="337097.BHF71_10060"/>
<evidence type="ECO:0000313" key="4">
    <source>
        <dbReference type="Proteomes" id="UP000243739"/>
    </source>
</evidence>
<reference evidence="3 4" key="1">
    <citation type="submission" date="2016-09" db="EMBL/GenBank/DDBJ databases">
        <title>Draft genome sequence for the type strain of Vulcanibacillus modesticaldus BR, a strictly anaerobic, moderately thermophilic, and nitrate-reducing bacterium from deep sea-hydrothermal vents of the Mid-Atlantic Ridge.</title>
        <authorList>
            <person name="Abin C.A."/>
            <person name="Hollibaugh J.T."/>
        </authorList>
    </citation>
    <scope>NUCLEOTIDE SEQUENCE [LARGE SCALE GENOMIC DNA]</scope>
    <source>
        <strain evidence="3 4">BR</strain>
    </source>
</reference>
<keyword evidence="1" id="KW-0812">Transmembrane</keyword>
<dbReference type="RefSeq" id="WP_069656985.1">
    <property type="nucleotide sequence ID" value="NZ_MIJF01000033.1"/>
</dbReference>
<dbReference type="Proteomes" id="UP000243739">
    <property type="component" value="Unassembled WGS sequence"/>
</dbReference>
<dbReference type="EMBL" id="MIJF01000033">
    <property type="protein sequence ID" value="OEF99138.1"/>
    <property type="molecule type" value="Genomic_DNA"/>
</dbReference>